<protein>
    <submittedName>
        <fullName evidence="2">Uncharacterized protein</fullName>
    </submittedName>
</protein>
<dbReference type="EMBL" id="JAAAIL010001634">
    <property type="protein sequence ID" value="KAG0267200.1"/>
    <property type="molecule type" value="Genomic_DNA"/>
</dbReference>
<dbReference type="Proteomes" id="UP001194580">
    <property type="component" value="Unassembled WGS sequence"/>
</dbReference>
<feature type="compositionally biased region" description="Acidic residues" evidence="1">
    <location>
        <begin position="76"/>
        <end position="97"/>
    </location>
</feature>
<sequence length="160" mass="17007">MPGGFPGAPVPGSNGLEQYSLRNSSTSSSISNSTSNGTTINGSGGSPSRSLKSSPRMSGRTENRHAYRQQKNNMSGDEDSGTEEEEVVLGGMDDSEDERLHQLNNLHATPLKRSMGSTNSTHQGNAVRRRKKRGESAEVVAGLGLQNSDAAPHPIKEEVM</sequence>
<feature type="compositionally biased region" description="Low complexity" evidence="1">
    <location>
        <begin position="23"/>
        <end position="58"/>
    </location>
</feature>
<evidence type="ECO:0000313" key="2">
    <source>
        <dbReference type="EMBL" id="KAG0267200.1"/>
    </source>
</evidence>
<keyword evidence="3" id="KW-1185">Reference proteome</keyword>
<reference evidence="2" key="1">
    <citation type="journal article" date="2020" name="Fungal Divers.">
        <title>Resolving the Mortierellaceae phylogeny through synthesis of multi-gene phylogenetics and phylogenomics.</title>
        <authorList>
            <person name="Vandepol N."/>
            <person name="Liber J."/>
            <person name="Desiro A."/>
            <person name="Na H."/>
            <person name="Kennedy M."/>
            <person name="Barry K."/>
            <person name="Grigoriev I.V."/>
            <person name="Miller A.N."/>
            <person name="O'Donnell K."/>
            <person name="Stajich J.E."/>
            <person name="Bonito G."/>
        </authorList>
    </citation>
    <scope>NUCLEOTIDE SEQUENCE</scope>
    <source>
        <strain evidence="2">NRRL 28262</strain>
    </source>
</reference>
<accession>A0AAD4H325</accession>
<feature type="compositionally biased region" description="Polar residues" evidence="1">
    <location>
        <begin position="115"/>
        <end position="124"/>
    </location>
</feature>
<feature type="region of interest" description="Disordered" evidence="1">
    <location>
        <begin position="1"/>
        <end position="160"/>
    </location>
</feature>
<dbReference type="AlphaFoldDB" id="A0AAD4H325"/>
<evidence type="ECO:0000256" key="1">
    <source>
        <dbReference type="SAM" id="MobiDB-lite"/>
    </source>
</evidence>
<comment type="caution">
    <text evidence="2">The sequence shown here is derived from an EMBL/GenBank/DDBJ whole genome shotgun (WGS) entry which is preliminary data.</text>
</comment>
<organism evidence="2 3">
    <name type="scientific">Linnemannia exigua</name>
    <dbReference type="NCBI Taxonomy" id="604196"/>
    <lineage>
        <taxon>Eukaryota</taxon>
        <taxon>Fungi</taxon>
        <taxon>Fungi incertae sedis</taxon>
        <taxon>Mucoromycota</taxon>
        <taxon>Mortierellomycotina</taxon>
        <taxon>Mortierellomycetes</taxon>
        <taxon>Mortierellales</taxon>
        <taxon>Mortierellaceae</taxon>
        <taxon>Linnemannia</taxon>
    </lineage>
</organism>
<name>A0AAD4H325_9FUNG</name>
<evidence type="ECO:0000313" key="3">
    <source>
        <dbReference type="Proteomes" id="UP001194580"/>
    </source>
</evidence>
<gene>
    <name evidence="2" type="ORF">BGZ95_002897</name>
</gene>
<proteinExistence type="predicted"/>